<reference evidence="2 3" key="1">
    <citation type="submission" date="2024-05" db="EMBL/GenBank/DDBJ databases">
        <authorList>
            <person name="Wallberg A."/>
        </authorList>
    </citation>
    <scope>NUCLEOTIDE SEQUENCE [LARGE SCALE GENOMIC DNA]</scope>
</reference>
<evidence type="ECO:0000313" key="3">
    <source>
        <dbReference type="Proteomes" id="UP001497623"/>
    </source>
</evidence>
<dbReference type="Proteomes" id="UP001497623">
    <property type="component" value="Unassembled WGS sequence"/>
</dbReference>
<proteinExistence type="predicted"/>
<gene>
    <name evidence="2" type="ORF">MNOR_LOCUS32172</name>
</gene>
<evidence type="ECO:0000256" key="1">
    <source>
        <dbReference type="SAM" id="MobiDB-lite"/>
    </source>
</evidence>
<evidence type="ECO:0000313" key="2">
    <source>
        <dbReference type="EMBL" id="CAL4158949.1"/>
    </source>
</evidence>
<keyword evidence="3" id="KW-1185">Reference proteome</keyword>
<dbReference type="EMBL" id="CAXKWB010043114">
    <property type="protein sequence ID" value="CAL4158949.1"/>
    <property type="molecule type" value="Genomic_DNA"/>
</dbReference>
<name>A0AAV2S4A7_MEGNR</name>
<protein>
    <submittedName>
        <fullName evidence="2">Uncharacterized protein</fullName>
    </submittedName>
</protein>
<accession>A0AAV2S4A7</accession>
<comment type="caution">
    <text evidence="2">The sequence shown here is derived from an EMBL/GenBank/DDBJ whole genome shotgun (WGS) entry which is preliminary data.</text>
</comment>
<organism evidence="2 3">
    <name type="scientific">Meganyctiphanes norvegica</name>
    <name type="common">Northern krill</name>
    <name type="synonym">Thysanopoda norvegica</name>
    <dbReference type="NCBI Taxonomy" id="48144"/>
    <lineage>
        <taxon>Eukaryota</taxon>
        <taxon>Metazoa</taxon>
        <taxon>Ecdysozoa</taxon>
        <taxon>Arthropoda</taxon>
        <taxon>Crustacea</taxon>
        <taxon>Multicrustacea</taxon>
        <taxon>Malacostraca</taxon>
        <taxon>Eumalacostraca</taxon>
        <taxon>Eucarida</taxon>
        <taxon>Euphausiacea</taxon>
        <taxon>Euphausiidae</taxon>
        <taxon>Meganyctiphanes</taxon>
    </lineage>
</organism>
<feature type="region of interest" description="Disordered" evidence="1">
    <location>
        <begin position="1"/>
        <end position="21"/>
    </location>
</feature>
<sequence>MSQSLDSQGLRATIASPTSQQNMDLFGCTPFSQQGYAATRLTGSNKENTLTAATIKSTHNNSVIMNGIPSGGHFIVSSSGSSNNHNISTSSYFMPPVDPVHTSTPRAIKIQPSEPRVFR</sequence>
<dbReference type="AlphaFoldDB" id="A0AAV2S4A7"/>